<accession>A4XJF6</accession>
<dbReference type="EMBL" id="CP000679">
    <property type="protein sequence ID" value="ABP67041.1"/>
    <property type="molecule type" value="Genomic_DNA"/>
</dbReference>
<keyword evidence="2" id="KW-1185">Reference proteome</keyword>
<organism evidence="1 2">
    <name type="scientific">Caldicellulosiruptor saccharolyticus (strain ATCC 43494 / DSM 8903 / Tp8T 6331)</name>
    <dbReference type="NCBI Taxonomy" id="351627"/>
    <lineage>
        <taxon>Bacteria</taxon>
        <taxon>Bacillati</taxon>
        <taxon>Bacillota</taxon>
        <taxon>Bacillota incertae sedis</taxon>
        <taxon>Caldicellulosiruptorales</taxon>
        <taxon>Caldicellulosiruptoraceae</taxon>
        <taxon>Caldicellulosiruptor</taxon>
    </lineage>
</organism>
<dbReference type="RefSeq" id="WP_011916977.1">
    <property type="nucleotide sequence ID" value="NC_009437.1"/>
</dbReference>
<evidence type="ECO:0000313" key="1">
    <source>
        <dbReference type="EMBL" id="ABP67041.1"/>
    </source>
</evidence>
<dbReference type="STRING" id="351627.Csac_1440"/>
<evidence type="ECO:0000313" key="2">
    <source>
        <dbReference type="Proteomes" id="UP000000256"/>
    </source>
</evidence>
<reference evidence="1 2" key="1">
    <citation type="journal article" date="2008" name="Appl. Environ. Microbiol.">
        <title>Hydrogenomics of the extremely thermophilic bacterium Caldicellulosiruptor saccharolyticus.</title>
        <authorList>
            <person name="van de Werken H.J."/>
            <person name="Verhaart M.R."/>
            <person name="VanFossen A.L."/>
            <person name="Willquist K."/>
            <person name="Lewis D.L."/>
            <person name="Nichols J.D."/>
            <person name="Goorissen H.P."/>
            <person name="Mongodin E.F."/>
            <person name="Nelson K.E."/>
            <person name="van Niel E.W."/>
            <person name="Stams A.J."/>
            <person name="Ward D.E."/>
            <person name="de Vos W.M."/>
            <person name="van der Oost J."/>
            <person name="Kelly R.M."/>
            <person name="Kengen S.W."/>
        </authorList>
    </citation>
    <scope>NUCLEOTIDE SEQUENCE [LARGE SCALE GENOMIC DNA]</scope>
    <source>
        <strain evidence="2">ATCC 43494 / DSM 8903 / Tp8T 6331</strain>
    </source>
</reference>
<protein>
    <submittedName>
        <fullName evidence="1">Uncharacterized protein</fullName>
    </submittedName>
</protein>
<dbReference type="KEGG" id="csc:Csac_1440"/>
<dbReference type="Proteomes" id="UP000000256">
    <property type="component" value="Chromosome"/>
</dbReference>
<dbReference type="AlphaFoldDB" id="A4XJF6"/>
<dbReference type="HOGENOM" id="CLU_2951574_0_0_9"/>
<sequence>MKKTEEEERIIVEIENCNLAVEEHFLEYMQKAVKLKLGKYIVPKALNEKLNIWQEAAKN</sequence>
<gene>
    <name evidence="1" type="ordered locus">Csac_1440</name>
</gene>
<name>A4XJF6_CALS8</name>
<proteinExistence type="predicted"/>